<dbReference type="UniPathway" id="UPA00196"/>
<comment type="pathway">
    <text evidence="1">Glycolipid biosynthesis; glycosylphosphatidylinositol-anchor biosynthesis.</text>
</comment>
<name>G8ZRX8_TORDE</name>
<dbReference type="InParanoid" id="G8ZRX8"/>
<evidence type="ECO:0000313" key="4">
    <source>
        <dbReference type="EMBL" id="CCE91270.1"/>
    </source>
</evidence>
<evidence type="ECO:0000256" key="1">
    <source>
        <dbReference type="ARBA" id="ARBA00004687"/>
    </source>
</evidence>
<dbReference type="GO" id="GO:0000506">
    <property type="term" value="C:glycosylphosphatidylinositol-N-acetylglucosaminyltransferase (GPI-GnT) complex"/>
    <property type="evidence" value="ECO:0007669"/>
    <property type="project" value="InterPro"/>
</dbReference>
<dbReference type="AlphaFoldDB" id="G8ZRX8"/>
<evidence type="ECO:0000259" key="3">
    <source>
        <dbReference type="Pfam" id="PF10181"/>
    </source>
</evidence>
<dbReference type="Proteomes" id="UP000005627">
    <property type="component" value="Chromosome 3"/>
</dbReference>
<dbReference type="eggNOG" id="ENOG502S6Z2">
    <property type="taxonomic scope" value="Eukaryota"/>
</dbReference>
<dbReference type="FunCoup" id="G8ZRX8">
    <property type="interactions" value="87"/>
</dbReference>
<dbReference type="InterPro" id="IPR044215">
    <property type="entry name" value="PIG-H"/>
</dbReference>
<proteinExistence type="inferred from homology"/>
<accession>G8ZRX8</accession>
<dbReference type="PANTHER" id="PTHR15231:SF1">
    <property type="entry name" value="PHOSPHATIDYLINOSITOL N-ACETYLGLUCOSAMINYLTRANSFERASE SUBUNIT H"/>
    <property type="match status" value="1"/>
</dbReference>
<dbReference type="Pfam" id="PF10181">
    <property type="entry name" value="PIG-H"/>
    <property type="match status" value="1"/>
</dbReference>
<gene>
    <name evidence="4" type="primary">TDEL0C03810</name>
    <name evidence="4" type="ORF">TDEL_0C03810</name>
</gene>
<dbReference type="RefSeq" id="XP_003680481.1">
    <property type="nucleotide sequence ID" value="XM_003680433.1"/>
</dbReference>
<dbReference type="HOGENOM" id="CLU_106408_0_0_1"/>
<dbReference type="GeneID" id="11500605"/>
<evidence type="ECO:0000313" key="5">
    <source>
        <dbReference type="Proteomes" id="UP000005627"/>
    </source>
</evidence>
<sequence>MKLAKEILQYMSKPTIASKRCKKYCLVIDQSDNGTWLKFATKPSNYASRVMMNLALLVLLNSLSAIIVQAKVPLELRAKIVIGAIAFCLNSLLLRRPPIESLVVYRNYGVQVTTVRGFLLLPDQLNIKWLGQSQFIPRDEIVDIVINEGFCRGFQVIFYLAVIIRDAKKLKLLFPVCIKRIKHRFPRLLLTLDRPQDPAWMTKRSFIICLESVFSSTRSAFIARAVC</sequence>
<dbReference type="OrthoDB" id="6256716at2759"/>
<organism evidence="4 5">
    <name type="scientific">Torulaspora delbrueckii</name>
    <name type="common">Yeast</name>
    <name type="synonym">Candida colliculosa</name>
    <dbReference type="NCBI Taxonomy" id="4950"/>
    <lineage>
        <taxon>Eukaryota</taxon>
        <taxon>Fungi</taxon>
        <taxon>Dikarya</taxon>
        <taxon>Ascomycota</taxon>
        <taxon>Saccharomycotina</taxon>
        <taxon>Saccharomycetes</taxon>
        <taxon>Saccharomycetales</taxon>
        <taxon>Saccharomycetaceae</taxon>
        <taxon>Torulaspora</taxon>
    </lineage>
</organism>
<dbReference type="EMBL" id="HE616744">
    <property type="protein sequence ID" value="CCE91270.1"/>
    <property type="molecule type" value="Genomic_DNA"/>
</dbReference>
<dbReference type="PANTHER" id="PTHR15231">
    <property type="entry name" value="PHOSPHATIDYLINOSITOL N-ACETYLGLUCOSAMINYLTRANSFERASE SUBUNIT H"/>
    <property type="match status" value="1"/>
</dbReference>
<evidence type="ECO:0000256" key="2">
    <source>
        <dbReference type="ARBA" id="ARBA00009610"/>
    </source>
</evidence>
<comment type="similarity">
    <text evidence="2">Belongs to the PIGH family.</text>
</comment>
<dbReference type="STRING" id="1076872.G8ZRX8"/>
<dbReference type="GO" id="GO:0006506">
    <property type="term" value="P:GPI anchor biosynthetic process"/>
    <property type="evidence" value="ECO:0007669"/>
    <property type="project" value="UniProtKB-UniPathway"/>
</dbReference>
<feature type="domain" description="Phosphatidylinositol N-acetylglucosaminyltransferase subunit H conserved" evidence="3">
    <location>
        <begin position="101"/>
        <end position="175"/>
    </location>
</feature>
<dbReference type="KEGG" id="tdl:TDEL_0C03810"/>
<protein>
    <recommendedName>
        <fullName evidence="3">Phosphatidylinositol N-acetylglucosaminyltransferase subunit H conserved domain-containing protein</fullName>
    </recommendedName>
</protein>
<keyword evidence="5" id="KW-1185">Reference proteome</keyword>
<reference evidence="4 5" key="1">
    <citation type="journal article" date="2011" name="Proc. Natl. Acad. Sci. U.S.A.">
        <title>Evolutionary erosion of yeast sex chromosomes by mating-type switching accidents.</title>
        <authorList>
            <person name="Gordon J.L."/>
            <person name="Armisen D."/>
            <person name="Proux-Wera E."/>
            <person name="Oheigeartaigh S.S."/>
            <person name="Byrne K.P."/>
            <person name="Wolfe K.H."/>
        </authorList>
    </citation>
    <scope>NUCLEOTIDE SEQUENCE [LARGE SCALE GENOMIC DNA]</scope>
    <source>
        <strain evidence="5">ATCC 10662 / CBS 1146 / NBRC 0425 / NCYC 2629 / NRRL Y-866</strain>
    </source>
</reference>
<dbReference type="InterPro" id="IPR019328">
    <property type="entry name" value="PIGH-H_dom"/>
</dbReference>